<proteinExistence type="predicted"/>
<keyword evidence="1" id="KW-0472">Membrane</keyword>
<protein>
    <submittedName>
        <fullName evidence="2">Uncharacterized protein</fullName>
    </submittedName>
</protein>
<comment type="caution">
    <text evidence="2">The sequence shown here is derived from an EMBL/GenBank/DDBJ whole genome shotgun (WGS) entry which is preliminary data.</text>
</comment>
<organism evidence="2 3">
    <name type="scientific">Ancylostoma ceylanicum</name>
    <dbReference type="NCBI Taxonomy" id="53326"/>
    <lineage>
        <taxon>Eukaryota</taxon>
        <taxon>Metazoa</taxon>
        <taxon>Ecdysozoa</taxon>
        <taxon>Nematoda</taxon>
        <taxon>Chromadorea</taxon>
        <taxon>Rhabditida</taxon>
        <taxon>Rhabditina</taxon>
        <taxon>Rhabditomorpha</taxon>
        <taxon>Strongyloidea</taxon>
        <taxon>Ancylostomatidae</taxon>
        <taxon>Ancylostomatinae</taxon>
        <taxon>Ancylostoma</taxon>
    </lineage>
</organism>
<reference evidence="3" key="1">
    <citation type="journal article" date="2015" name="Nat. Genet.">
        <title>The genome and transcriptome of the zoonotic hookworm Ancylostoma ceylanicum identify infection-specific gene families.</title>
        <authorList>
            <person name="Schwarz E.M."/>
            <person name="Hu Y."/>
            <person name="Antoshechkin I."/>
            <person name="Miller M.M."/>
            <person name="Sternberg P.W."/>
            <person name="Aroian R.V."/>
        </authorList>
    </citation>
    <scope>NUCLEOTIDE SEQUENCE</scope>
    <source>
        <strain evidence="3">HY135</strain>
    </source>
</reference>
<dbReference type="Proteomes" id="UP000024635">
    <property type="component" value="Unassembled WGS sequence"/>
</dbReference>
<keyword evidence="3" id="KW-1185">Reference proteome</keyword>
<dbReference type="EMBL" id="JARK01001337">
    <property type="protein sequence ID" value="EYC34230.1"/>
    <property type="molecule type" value="Genomic_DNA"/>
</dbReference>
<dbReference type="STRING" id="53326.A0A016W3K0"/>
<accession>A0A016W3K0</accession>
<evidence type="ECO:0000313" key="3">
    <source>
        <dbReference type="Proteomes" id="UP000024635"/>
    </source>
</evidence>
<name>A0A016W3K0_9BILA</name>
<sequence length="150" mass="16994">MLEAMDIVLICLGTVILLLALFAVFLLFIIRRRKSRQKPTSSQRAVARDYYLDRPPSITPSLKNGAAPGAAVVPVPDLYINANGIKDEQNHRKPDTDEVNLTVERISESIEVRRQEEIQHSRGANSIKRQNRYEGTLLAQLIPFFLPQRT</sequence>
<keyword evidence="1" id="KW-1133">Transmembrane helix</keyword>
<evidence type="ECO:0000313" key="2">
    <source>
        <dbReference type="EMBL" id="EYC34230.1"/>
    </source>
</evidence>
<gene>
    <name evidence="2" type="primary">Acey_s0001.g314</name>
    <name evidence="2" type="ORF">Y032_0001g314</name>
</gene>
<evidence type="ECO:0000256" key="1">
    <source>
        <dbReference type="SAM" id="Phobius"/>
    </source>
</evidence>
<dbReference type="OrthoDB" id="8609993at2759"/>
<feature type="transmembrane region" description="Helical" evidence="1">
    <location>
        <begin position="6"/>
        <end position="30"/>
    </location>
</feature>
<dbReference type="AlphaFoldDB" id="A0A016W3K0"/>
<keyword evidence="1" id="KW-0812">Transmembrane</keyword>